<evidence type="ECO:0000256" key="9">
    <source>
        <dbReference type="ARBA" id="ARBA00023136"/>
    </source>
</evidence>
<protein>
    <submittedName>
        <fullName evidence="11">Sugar ABC transporter ATP-binding protein</fullName>
    </submittedName>
</protein>
<dbReference type="SMART" id="SM00382">
    <property type="entry name" value="AAA"/>
    <property type="match status" value="2"/>
</dbReference>
<feature type="domain" description="ABC transporter" evidence="10">
    <location>
        <begin position="5"/>
        <end position="240"/>
    </location>
</feature>
<feature type="domain" description="ABC transporter" evidence="10">
    <location>
        <begin position="252"/>
        <end position="496"/>
    </location>
</feature>
<keyword evidence="6" id="KW-0547">Nucleotide-binding</keyword>
<dbReference type="InterPro" id="IPR027417">
    <property type="entry name" value="P-loop_NTPase"/>
</dbReference>
<dbReference type="GO" id="GO:0005886">
    <property type="term" value="C:plasma membrane"/>
    <property type="evidence" value="ECO:0007669"/>
    <property type="project" value="UniProtKB-SubCell"/>
</dbReference>
<name>A0A7L6N7V4_9MOLU</name>
<dbReference type="PANTHER" id="PTHR43790:SF3">
    <property type="entry name" value="D-ALLOSE IMPORT ATP-BINDING PROTEIN ALSA-RELATED"/>
    <property type="match status" value="1"/>
</dbReference>
<dbReference type="InterPro" id="IPR003593">
    <property type="entry name" value="AAA+_ATPase"/>
</dbReference>
<reference evidence="11 12" key="1">
    <citation type="submission" date="2020-04" db="EMBL/GenBank/DDBJ databases">
        <authorList>
            <person name="Zheng R.K."/>
            <person name="Sun C.M."/>
        </authorList>
    </citation>
    <scope>NUCLEOTIDE SEQUENCE [LARGE SCALE GENOMIC DNA]</scope>
    <source>
        <strain evidence="12">zrk29</strain>
    </source>
</reference>
<dbReference type="KEGG" id="tbk:HF295_07080"/>
<keyword evidence="5" id="KW-0677">Repeat</keyword>
<dbReference type="PROSITE" id="PS00211">
    <property type="entry name" value="ABC_TRANSPORTER_1"/>
    <property type="match status" value="1"/>
</dbReference>
<dbReference type="RefSeq" id="WP_312031464.1">
    <property type="nucleotide sequence ID" value="NZ_CP051151.1"/>
</dbReference>
<dbReference type="SUPFAM" id="SSF52540">
    <property type="entry name" value="P-loop containing nucleoside triphosphate hydrolases"/>
    <property type="match status" value="2"/>
</dbReference>
<dbReference type="GO" id="GO:0005524">
    <property type="term" value="F:ATP binding"/>
    <property type="evidence" value="ECO:0007669"/>
    <property type="project" value="UniProtKB-KW"/>
</dbReference>
<dbReference type="PANTHER" id="PTHR43790">
    <property type="entry name" value="CARBOHYDRATE TRANSPORT ATP-BINDING PROTEIN MG119-RELATED"/>
    <property type="match status" value="1"/>
</dbReference>
<dbReference type="PROSITE" id="PS50893">
    <property type="entry name" value="ABC_TRANSPORTER_2"/>
    <property type="match status" value="2"/>
</dbReference>
<dbReference type="AlphaFoldDB" id="A0A7L6N7V4"/>
<evidence type="ECO:0000259" key="10">
    <source>
        <dbReference type="PROSITE" id="PS50893"/>
    </source>
</evidence>
<dbReference type="CDD" id="cd03216">
    <property type="entry name" value="ABC_Carb_Monos_I"/>
    <property type="match status" value="1"/>
</dbReference>
<keyword evidence="9" id="KW-0472">Membrane</keyword>
<dbReference type="CDD" id="cd03215">
    <property type="entry name" value="ABC_Carb_Monos_II"/>
    <property type="match status" value="1"/>
</dbReference>
<dbReference type="GO" id="GO:0016887">
    <property type="term" value="F:ATP hydrolysis activity"/>
    <property type="evidence" value="ECO:0007669"/>
    <property type="project" value="InterPro"/>
</dbReference>
<keyword evidence="4" id="KW-0762">Sugar transport</keyword>
<dbReference type="Pfam" id="PF00005">
    <property type="entry name" value="ABC_tran"/>
    <property type="match status" value="2"/>
</dbReference>
<evidence type="ECO:0000256" key="1">
    <source>
        <dbReference type="ARBA" id="ARBA00004202"/>
    </source>
</evidence>
<dbReference type="FunFam" id="3.40.50.300:FF:000127">
    <property type="entry name" value="Ribose import ATP-binding protein RbsA"/>
    <property type="match status" value="1"/>
</dbReference>
<dbReference type="Proteomes" id="UP000512167">
    <property type="component" value="Chromosome"/>
</dbReference>
<dbReference type="EMBL" id="CP051151">
    <property type="protein sequence ID" value="QLY40619.1"/>
    <property type="molecule type" value="Genomic_DNA"/>
</dbReference>
<gene>
    <name evidence="11" type="ORF">HF295_07080</name>
</gene>
<keyword evidence="7 11" id="KW-0067">ATP-binding</keyword>
<evidence type="ECO:0000256" key="4">
    <source>
        <dbReference type="ARBA" id="ARBA00022597"/>
    </source>
</evidence>
<keyword evidence="2" id="KW-0813">Transport</keyword>
<dbReference type="InterPro" id="IPR017871">
    <property type="entry name" value="ABC_transporter-like_CS"/>
</dbReference>
<evidence type="ECO:0000256" key="3">
    <source>
        <dbReference type="ARBA" id="ARBA00022475"/>
    </source>
</evidence>
<sequence>MSEYIEFKNISKSFGKIEVLHDISFSIKQGEIHALLGENGAGKSTLLNIFHGVYQDYTGEIFYNHEPVRFKSVFDANQAGIAKVHQEINLVNELTVGENIALGQEDSKGIFIDRKKIDVKANEILDELGCVFRSRTKVASLTAGEKQMVLIAKALYANANTISFDEPTAALSNNEIDHFFATVKKLKAKGVTIIYVSHRLAEIFQICDRVTVFLDGKYVDTYDAKTISKEKLIHSMVGRDVEMFAQRKMPKLYTDEVAIKVEDLHKDKVFTGINFQVRKGEIFGLYGLVGSKRTDVVRAIFGAEENVSGNIYIDGELRHIHSTSDAIKYGIGLVPEERKSQGFIKVFNNSENITLTDVDRYVEHFIINDKKKRLSSEDYIEKLNVHPRDSRKMTATLSGGNQQKVVIAKWLHRNSNILILDEPTKGIDVGAKEEIYNLLEELASQGKTIIIVSSELPEIVGLCDTVMVMSEGKQVALLKEEHINEKEILKFALGGDSDE</sequence>
<dbReference type="Gene3D" id="3.40.50.300">
    <property type="entry name" value="P-loop containing nucleotide triphosphate hydrolases"/>
    <property type="match status" value="2"/>
</dbReference>
<dbReference type="InterPro" id="IPR050107">
    <property type="entry name" value="ABC_carbohydrate_import_ATPase"/>
</dbReference>
<evidence type="ECO:0000256" key="6">
    <source>
        <dbReference type="ARBA" id="ARBA00022741"/>
    </source>
</evidence>
<evidence type="ECO:0000256" key="8">
    <source>
        <dbReference type="ARBA" id="ARBA00022967"/>
    </source>
</evidence>
<evidence type="ECO:0000313" key="12">
    <source>
        <dbReference type="Proteomes" id="UP000512167"/>
    </source>
</evidence>
<proteinExistence type="predicted"/>
<keyword evidence="3" id="KW-1003">Cell membrane</keyword>
<evidence type="ECO:0000313" key="11">
    <source>
        <dbReference type="EMBL" id="QLY40619.1"/>
    </source>
</evidence>
<evidence type="ECO:0000256" key="2">
    <source>
        <dbReference type="ARBA" id="ARBA00022448"/>
    </source>
</evidence>
<evidence type="ECO:0000256" key="7">
    <source>
        <dbReference type="ARBA" id="ARBA00022840"/>
    </source>
</evidence>
<evidence type="ECO:0000256" key="5">
    <source>
        <dbReference type="ARBA" id="ARBA00022737"/>
    </source>
</evidence>
<keyword evidence="8" id="KW-1278">Translocase</keyword>
<keyword evidence="12" id="KW-1185">Reference proteome</keyword>
<organism evidence="11 12">
    <name type="scientific">Hujiaoplasma nucleasis</name>
    <dbReference type="NCBI Taxonomy" id="2725268"/>
    <lineage>
        <taxon>Bacteria</taxon>
        <taxon>Bacillati</taxon>
        <taxon>Mycoplasmatota</taxon>
        <taxon>Mollicutes</taxon>
        <taxon>Candidatus Izemoplasmatales</taxon>
        <taxon>Hujiaoplasmataceae</taxon>
        <taxon>Hujiaoplasma</taxon>
    </lineage>
</organism>
<dbReference type="InterPro" id="IPR003439">
    <property type="entry name" value="ABC_transporter-like_ATP-bd"/>
</dbReference>
<comment type="subcellular location">
    <subcellularLocation>
        <location evidence="1">Cell membrane</location>
        <topology evidence="1">Peripheral membrane protein</topology>
    </subcellularLocation>
</comment>
<accession>A0A7L6N7V4</accession>